<dbReference type="Proteomes" id="UP000305888">
    <property type="component" value="Chromosome"/>
</dbReference>
<dbReference type="EMBL" id="CP040818">
    <property type="protein sequence ID" value="QDL91409.1"/>
    <property type="molecule type" value="Genomic_DNA"/>
</dbReference>
<feature type="compositionally biased region" description="Basic and acidic residues" evidence="1">
    <location>
        <begin position="12"/>
        <end position="22"/>
    </location>
</feature>
<accession>A0A5B8FXU3</accession>
<dbReference type="AlphaFoldDB" id="A0A5B8FXU3"/>
<dbReference type="KEGG" id="ppru:FDP22_06190"/>
<name>A0A5B8FXU3_9RHOB</name>
<dbReference type="OrthoDB" id="9803101at2"/>
<protein>
    <submittedName>
        <fullName evidence="2">RidA family protein</fullName>
    </submittedName>
</protein>
<evidence type="ECO:0000313" key="2">
    <source>
        <dbReference type="EMBL" id="QDL91409.1"/>
    </source>
</evidence>
<dbReference type="Pfam" id="PF01042">
    <property type="entry name" value="Ribonuc_L-PSP"/>
    <property type="match status" value="1"/>
</dbReference>
<keyword evidence="3" id="KW-1185">Reference proteome</keyword>
<reference evidence="2 3" key="1">
    <citation type="submission" date="2019-06" db="EMBL/GenBank/DDBJ databases">
        <title>Genome sequence of Rhodobacteraceae bacterium D4M1.</title>
        <authorList>
            <person name="Cao J."/>
        </authorList>
    </citation>
    <scope>NUCLEOTIDE SEQUENCE [LARGE SCALE GENOMIC DNA]</scope>
    <source>
        <strain evidence="2 3">D4M1</strain>
    </source>
</reference>
<dbReference type="Gene3D" id="3.30.1330.40">
    <property type="entry name" value="RutC-like"/>
    <property type="match status" value="1"/>
</dbReference>
<sequence>MLSISATAATDGRGKRVSRGDPEGQTGTIPKKMAGIPEQAGSDMAHVLHTRLSTSDISRAAEACRAHAEAFCAAPPAMSLVHVLPVVDADMRIAVEVMAERRR</sequence>
<proteinExistence type="predicted"/>
<gene>
    <name evidence="2" type="ORF">FDP22_06190</name>
</gene>
<feature type="region of interest" description="Disordered" evidence="1">
    <location>
        <begin position="1"/>
        <end position="34"/>
    </location>
</feature>
<dbReference type="SUPFAM" id="SSF55298">
    <property type="entry name" value="YjgF-like"/>
    <property type="match status" value="1"/>
</dbReference>
<evidence type="ECO:0000313" key="3">
    <source>
        <dbReference type="Proteomes" id="UP000305888"/>
    </source>
</evidence>
<organism evidence="2 3">
    <name type="scientific">Paroceanicella profunda</name>
    <dbReference type="NCBI Taxonomy" id="2579971"/>
    <lineage>
        <taxon>Bacteria</taxon>
        <taxon>Pseudomonadati</taxon>
        <taxon>Pseudomonadota</taxon>
        <taxon>Alphaproteobacteria</taxon>
        <taxon>Rhodobacterales</taxon>
        <taxon>Paracoccaceae</taxon>
        <taxon>Paroceanicella</taxon>
    </lineage>
</organism>
<dbReference type="InterPro" id="IPR006175">
    <property type="entry name" value="YjgF/YER057c/UK114"/>
</dbReference>
<dbReference type="InterPro" id="IPR035959">
    <property type="entry name" value="RutC-like_sf"/>
</dbReference>
<evidence type="ECO:0000256" key="1">
    <source>
        <dbReference type="SAM" id="MobiDB-lite"/>
    </source>
</evidence>